<evidence type="ECO:0000313" key="2">
    <source>
        <dbReference type="Proteomes" id="UP000031014"/>
    </source>
</evidence>
<proteinExistence type="predicted"/>
<organism evidence="1 2">
    <name type="scientific">Mesobacillus selenatarsenatis (strain DSM 18680 / JCM 14380 / FERM P-15431 / SF-1)</name>
    <dbReference type="NCBI Taxonomy" id="1321606"/>
    <lineage>
        <taxon>Bacteria</taxon>
        <taxon>Bacillati</taxon>
        <taxon>Bacillota</taxon>
        <taxon>Bacilli</taxon>
        <taxon>Bacillales</taxon>
        <taxon>Bacillaceae</taxon>
        <taxon>Mesobacillus</taxon>
    </lineage>
</organism>
<gene>
    <name evidence="1" type="ORF">SAMD00020551_3310</name>
</gene>
<dbReference type="AlphaFoldDB" id="A0A0A8X791"/>
<keyword evidence="2" id="KW-1185">Reference proteome</keyword>
<reference evidence="1 2" key="1">
    <citation type="submission" date="2013-06" db="EMBL/GenBank/DDBJ databases">
        <title>Whole genome shotgun sequence of Bacillus selenatarsenatis SF-1.</title>
        <authorList>
            <person name="Kuroda M."/>
            <person name="Sei K."/>
            <person name="Yamashita M."/>
            <person name="Ike M."/>
        </authorList>
    </citation>
    <scope>NUCLEOTIDE SEQUENCE [LARGE SCALE GENOMIC DNA]</scope>
    <source>
        <strain evidence="1 2">SF-1</strain>
    </source>
</reference>
<evidence type="ECO:0000313" key="1">
    <source>
        <dbReference type="EMBL" id="GAM15154.1"/>
    </source>
</evidence>
<dbReference type="EMBL" id="BASE01000074">
    <property type="protein sequence ID" value="GAM15154.1"/>
    <property type="molecule type" value="Genomic_DNA"/>
</dbReference>
<name>A0A0A8X791_MESS1</name>
<accession>A0A0A8X791</accession>
<protein>
    <submittedName>
        <fullName evidence="1">Uncharacterized protein</fullName>
    </submittedName>
</protein>
<dbReference type="Proteomes" id="UP000031014">
    <property type="component" value="Unassembled WGS sequence"/>
</dbReference>
<sequence>MFSTSRSKVYEIDVLPGLAEERSIHRDADLKIYTKLI</sequence>
<comment type="caution">
    <text evidence="1">The sequence shown here is derived from an EMBL/GenBank/DDBJ whole genome shotgun (WGS) entry which is preliminary data.</text>
</comment>
<dbReference type="STRING" id="1321606.SAMD00020551_3310"/>